<evidence type="ECO:0000256" key="11">
    <source>
        <dbReference type="ARBA" id="ARBA00023159"/>
    </source>
</evidence>
<dbReference type="PROSITE" id="PS50112">
    <property type="entry name" value="PAS"/>
    <property type="match status" value="1"/>
</dbReference>
<dbReference type="GO" id="GO:0005737">
    <property type="term" value="C:cytoplasm"/>
    <property type="evidence" value="ECO:0007669"/>
    <property type="project" value="UniProtKB-SubCell"/>
</dbReference>
<dbReference type="InterPro" id="IPR001610">
    <property type="entry name" value="PAC"/>
</dbReference>
<comment type="caution">
    <text evidence="17">The sequence shown here is derived from an EMBL/GenBank/DDBJ whole genome shotgun (WGS) entry which is preliminary data.</text>
</comment>
<feature type="compositionally biased region" description="Low complexity" evidence="14">
    <location>
        <begin position="733"/>
        <end position="747"/>
    </location>
</feature>
<evidence type="ECO:0000256" key="4">
    <source>
        <dbReference type="ARBA" id="ARBA00022490"/>
    </source>
</evidence>
<dbReference type="InterPro" id="IPR011598">
    <property type="entry name" value="bHLH_dom"/>
</dbReference>
<dbReference type="SMART" id="SM00091">
    <property type="entry name" value="PAS"/>
    <property type="match status" value="2"/>
</dbReference>
<evidence type="ECO:0000256" key="1">
    <source>
        <dbReference type="ARBA" id="ARBA00004123"/>
    </source>
</evidence>
<feature type="domain" description="PAS" evidence="15">
    <location>
        <begin position="109"/>
        <end position="172"/>
    </location>
</feature>
<keyword evidence="13" id="KW-0539">Nucleus</keyword>
<keyword evidence="10" id="KW-0238">DNA-binding</keyword>
<dbReference type="InterPro" id="IPR039091">
    <property type="entry name" value="AHR/AHRR"/>
</dbReference>
<evidence type="ECO:0000259" key="16">
    <source>
        <dbReference type="PROSITE" id="PS50888"/>
    </source>
</evidence>
<dbReference type="PANTHER" id="PTHR10649:SF9">
    <property type="entry name" value="ARYL HYDROCARBON RECEPTOR"/>
    <property type="match status" value="1"/>
</dbReference>
<keyword evidence="4" id="KW-0963">Cytoplasm</keyword>
<keyword evidence="7" id="KW-0013">ADP-ribosylation</keyword>
<evidence type="ECO:0000259" key="15">
    <source>
        <dbReference type="PROSITE" id="PS50112"/>
    </source>
</evidence>
<evidence type="ECO:0000256" key="5">
    <source>
        <dbReference type="ARBA" id="ARBA00022491"/>
    </source>
</evidence>
<dbReference type="GO" id="GO:0003677">
    <property type="term" value="F:DNA binding"/>
    <property type="evidence" value="ECO:0007669"/>
    <property type="project" value="UniProtKB-KW"/>
</dbReference>
<dbReference type="SUPFAM" id="SSF47459">
    <property type="entry name" value="HLH, helix-loop-helix DNA-binding domain"/>
    <property type="match status" value="1"/>
</dbReference>
<dbReference type="CDD" id="cd00130">
    <property type="entry name" value="PAS"/>
    <property type="match status" value="2"/>
</dbReference>
<feature type="compositionally biased region" description="Polar residues" evidence="14">
    <location>
        <begin position="929"/>
        <end position="943"/>
    </location>
</feature>
<dbReference type="SMART" id="SM00353">
    <property type="entry name" value="HLH"/>
    <property type="match status" value="1"/>
</dbReference>
<dbReference type="CDD" id="cd11436">
    <property type="entry name" value="bHLH-PAS_AhR"/>
    <property type="match status" value="1"/>
</dbReference>
<dbReference type="InterPro" id="IPR036638">
    <property type="entry name" value="HLH_DNA-bd_sf"/>
</dbReference>
<evidence type="ECO:0000256" key="6">
    <source>
        <dbReference type="ARBA" id="ARBA00022737"/>
    </source>
</evidence>
<keyword evidence="18" id="KW-1185">Reference proteome</keyword>
<evidence type="ECO:0000256" key="7">
    <source>
        <dbReference type="ARBA" id="ARBA00022765"/>
    </source>
</evidence>
<evidence type="ECO:0000256" key="12">
    <source>
        <dbReference type="ARBA" id="ARBA00023163"/>
    </source>
</evidence>
<dbReference type="FunFam" id="3.30.450.20:FF:000019">
    <property type="entry name" value="Aryl hydrocarbon receptor 1"/>
    <property type="match status" value="1"/>
</dbReference>
<evidence type="ECO:0000256" key="9">
    <source>
        <dbReference type="ARBA" id="ARBA00023108"/>
    </source>
</evidence>
<dbReference type="InterPro" id="IPR013655">
    <property type="entry name" value="PAS_fold_3"/>
</dbReference>
<feature type="compositionally biased region" description="Low complexity" evidence="14">
    <location>
        <begin position="758"/>
        <end position="768"/>
    </location>
</feature>
<dbReference type="FunFam" id="4.10.280.10:FF:000041">
    <property type="entry name" value="aryl hydrocarbon receptor repressor"/>
    <property type="match status" value="1"/>
</dbReference>
<reference evidence="17" key="1">
    <citation type="journal article" date="2023" name="Science">
        <title>Genome structures resolve the early diversification of teleost fishes.</title>
        <authorList>
            <person name="Parey E."/>
            <person name="Louis A."/>
            <person name="Montfort J."/>
            <person name="Bouchez O."/>
            <person name="Roques C."/>
            <person name="Iampietro C."/>
            <person name="Lluch J."/>
            <person name="Castinel A."/>
            <person name="Donnadieu C."/>
            <person name="Desvignes T."/>
            <person name="Floi Bucao C."/>
            <person name="Jouanno E."/>
            <person name="Wen M."/>
            <person name="Mejri S."/>
            <person name="Dirks R."/>
            <person name="Jansen H."/>
            <person name="Henkel C."/>
            <person name="Chen W.J."/>
            <person name="Zahm M."/>
            <person name="Cabau C."/>
            <person name="Klopp C."/>
            <person name="Thompson A.W."/>
            <person name="Robinson-Rechavi M."/>
            <person name="Braasch I."/>
            <person name="Lecointre G."/>
            <person name="Bobe J."/>
            <person name="Postlethwait J.H."/>
            <person name="Berthelot C."/>
            <person name="Roest Crollius H."/>
            <person name="Guiguen Y."/>
        </authorList>
    </citation>
    <scope>NUCLEOTIDE SEQUENCE</scope>
    <source>
        <strain evidence="17">NC1722</strain>
    </source>
</reference>
<feature type="region of interest" description="Disordered" evidence="14">
    <location>
        <begin position="1"/>
        <end position="35"/>
    </location>
</feature>
<evidence type="ECO:0000313" key="17">
    <source>
        <dbReference type="EMBL" id="KAJ8415873.1"/>
    </source>
</evidence>
<dbReference type="FunFam" id="3.30.450.20:FF:000035">
    <property type="entry name" value="Aryl hydrocarbon receptor"/>
    <property type="match status" value="1"/>
</dbReference>
<feature type="domain" description="BHLH" evidence="16">
    <location>
        <begin position="23"/>
        <end position="76"/>
    </location>
</feature>
<dbReference type="Gene3D" id="3.30.450.20">
    <property type="entry name" value="PAS domain"/>
    <property type="match status" value="2"/>
</dbReference>
<dbReference type="GO" id="GO:0046983">
    <property type="term" value="F:protein dimerization activity"/>
    <property type="evidence" value="ECO:0007669"/>
    <property type="project" value="InterPro"/>
</dbReference>
<evidence type="ECO:0000256" key="3">
    <source>
        <dbReference type="ARBA" id="ARBA00015909"/>
    </source>
</evidence>
<name>A0AAD7X0N0_9TELE</name>
<evidence type="ECO:0000256" key="14">
    <source>
        <dbReference type="SAM" id="MobiDB-lite"/>
    </source>
</evidence>
<dbReference type="InterPro" id="IPR013767">
    <property type="entry name" value="PAS_fold"/>
</dbReference>
<dbReference type="Pfam" id="PF00989">
    <property type="entry name" value="PAS"/>
    <property type="match status" value="1"/>
</dbReference>
<dbReference type="PROSITE" id="PS50888">
    <property type="entry name" value="BHLH"/>
    <property type="match status" value="1"/>
</dbReference>
<dbReference type="InterPro" id="IPR035965">
    <property type="entry name" value="PAS-like_dom_sf"/>
</dbReference>
<comment type="subcellular location">
    <subcellularLocation>
        <location evidence="2">Cytoplasm</location>
    </subcellularLocation>
    <subcellularLocation>
        <location evidence="1">Nucleus</location>
    </subcellularLocation>
</comment>
<dbReference type="SUPFAM" id="SSF55785">
    <property type="entry name" value="PYP-like sensor domain (PAS domain)"/>
    <property type="match status" value="2"/>
</dbReference>
<sequence>MSTNPTYASRKRRKPIQKSVKTPAEGVKSNPSKRHRERLNGELERLASLLPFPQDVVSKLDKLTVLRLSVSYLRAKSFFSVTLKSNNCPEPDGNGLKQPGKDFLEGELLLQVLNGFVLVVTAEGVVFYASSTIQDYLGFHQSDVIHQSVYDLVHTEDRPEFQRQLHWALKPTLSPEAGQESPDEKNAVLPLTYDRPELLPPENSTFLERNFVCRLRCLLDNSSGFLAMNFQGHLKLLHGQNQKTKDELPVPPQLALFAVASPLQPPSILEIRTKNFIFRTKHKLDFTPMACDARGKVVLGYTEAELCYGGTGYQFIHAADMLYCAENHIRMIKTGESGLTVFRLLTKQSGWVWVQANARLIYKNARPECIIASQRVLTEEEGEENLRKRNLKLPFNFTTGEAVLYDVNGLSMEGDTGQGKSTRSLDPNSILGAMLKQDESVYVCVPAQNRSSFQHGALADDGEDMDQIFSDDWQDSILSLSENGIFKSESRDCSNEDKDLLSFMKSLGICREDLELIQKDEQFLKVSLDEQGDIMDVADEILTYVQESLMKTSDCIFSSTSERKPSGQDSSCAPQQQQPHTLPHLHRGQPLLLPQQQQPFPQQRPHTQTHPQQPIPQQHLNTHAQQPIPQQHLNTHAQQPIPQQHLHTQAHPWQPVPQQHALTQGPFPQQQQFTGQHPIIQTHPQQTVPQQNVHAQTHPHQPIPQQQPCSQPHPQLLSLLPLQQERSLLLQKQPSQSLISHAQQQLPLKHHPQPGRPLPHSSLPEQQQQQLCHKLKHLQVNGTCPSLTQPVTVQTLLCRDQNLQQYGQPFLEGSALELPYRNQLNTLSIACNEGFSQYRPSEGLPAGEADDFIPQDLEELLESLQPEGPGEQQCVSLLQGGSSVPLCHPRALPMHQRLPVTSGLGHVQQVNPKLFTPGTLGHQPFLANFQDSSSGDLSQTPHESTGDVDLPQPGHPLDQHPAESRPFQDLTMGGFL</sequence>
<dbReference type="PANTHER" id="PTHR10649">
    <property type="entry name" value="ARYL HYDROCARBON RECEPTOR"/>
    <property type="match status" value="1"/>
</dbReference>
<evidence type="ECO:0000256" key="13">
    <source>
        <dbReference type="ARBA" id="ARBA00023242"/>
    </source>
</evidence>
<organism evidence="17 18">
    <name type="scientific">Aldrovandia affinis</name>
    <dbReference type="NCBI Taxonomy" id="143900"/>
    <lineage>
        <taxon>Eukaryota</taxon>
        <taxon>Metazoa</taxon>
        <taxon>Chordata</taxon>
        <taxon>Craniata</taxon>
        <taxon>Vertebrata</taxon>
        <taxon>Euteleostomi</taxon>
        <taxon>Actinopterygii</taxon>
        <taxon>Neopterygii</taxon>
        <taxon>Teleostei</taxon>
        <taxon>Notacanthiformes</taxon>
        <taxon>Halosauridae</taxon>
        <taxon>Aldrovandia</taxon>
    </lineage>
</organism>
<keyword evidence="12" id="KW-0804">Transcription</keyword>
<dbReference type="InterPro" id="IPR033348">
    <property type="entry name" value="AHR_bHLH"/>
</dbReference>
<dbReference type="AlphaFoldDB" id="A0AAD7X0N0"/>
<keyword evidence="9" id="KW-0090">Biological rhythms</keyword>
<feature type="region of interest" description="Disordered" evidence="14">
    <location>
        <begin position="558"/>
        <end position="624"/>
    </location>
</feature>
<dbReference type="Proteomes" id="UP001221898">
    <property type="component" value="Unassembled WGS sequence"/>
</dbReference>
<feature type="compositionally biased region" description="Low complexity" evidence="14">
    <location>
        <begin position="696"/>
        <end position="714"/>
    </location>
</feature>
<dbReference type="EMBL" id="JAINUG010000008">
    <property type="protein sequence ID" value="KAJ8415873.1"/>
    <property type="molecule type" value="Genomic_DNA"/>
</dbReference>
<feature type="region of interest" description="Disordered" evidence="14">
    <location>
        <begin position="925"/>
        <end position="976"/>
    </location>
</feature>
<feature type="region of interest" description="Disordered" evidence="14">
    <location>
        <begin position="685"/>
        <end position="714"/>
    </location>
</feature>
<dbReference type="InterPro" id="IPR000014">
    <property type="entry name" value="PAS"/>
</dbReference>
<feature type="compositionally biased region" description="Polar residues" evidence="14">
    <location>
        <begin position="685"/>
        <end position="695"/>
    </location>
</feature>
<evidence type="ECO:0000256" key="10">
    <source>
        <dbReference type="ARBA" id="ARBA00023125"/>
    </source>
</evidence>
<dbReference type="GO" id="GO:0006805">
    <property type="term" value="P:xenobiotic metabolic process"/>
    <property type="evidence" value="ECO:0007669"/>
    <property type="project" value="InterPro"/>
</dbReference>
<evidence type="ECO:0000256" key="8">
    <source>
        <dbReference type="ARBA" id="ARBA00023015"/>
    </source>
</evidence>
<protein>
    <recommendedName>
        <fullName evidence="3">Aryl hydrocarbon receptor</fullName>
    </recommendedName>
</protein>
<dbReference type="Pfam" id="PF08447">
    <property type="entry name" value="PAS_3"/>
    <property type="match status" value="1"/>
</dbReference>
<dbReference type="Pfam" id="PF00010">
    <property type="entry name" value="HLH"/>
    <property type="match status" value="1"/>
</dbReference>
<evidence type="ECO:0000256" key="2">
    <source>
        <dbReference type="ARBA" id="ARBA00004496"/>
    </source>
</evidence>
<proteinExistence type="predicted"/>
<feature type="region of interest" description="Disordered" evidence="14">
    <location>
        <begin position="733"/>
        <end position="768"/>
    </location>
</feature>
<dbReference type="Gene3D" id="4.10.280.10">
    <property type="entry name" value="Helix-loop-helix DNA-binding domain"/>
    <property type="match status" value="1"/>
</dbReference>
<gene>
    <name evidence="17" type="ORF">AAFF_G00404300</name>
</gene>
<evidence type="ECO:0000313" key="18">
    <source>
        <dbReference type="Proteomes" id="UP001221898"/>
    </source>
</evidence>
<keyword evidence="8" id="KW-0805">Transcription regulation</keyword>
<dbReference type="GO" id="GO:1904613">
    <property type="term" value="P:cellular response to 2,3,7,8-tetrachlorodibenzodioxine"/>
    <property type="evidence" value="ECO:0007669"/>
    <property type="project" value="UniProtKB-ARBA"/>
</dbReference>
<keyword evidence="11" id="KW-0010">Activator</keyword>
<dbReference type="SMART" id="SM00086">
    <property type="entry name" value="PAC"/>
    <property type="match status" value="1"/>
</dbReference>
<accession>A0AAD7X0N0</accession>
<dbReference type="GO" id="GO:0048511">
    <property type="term" value="P:rhythmic process"/>
    <property type="evidence" value="ECO:0007669"/>
    <property type="project" value="UniProtKB-KW"/>
</dbReference>
<keyword evidence="5" id="KW-0678">Repressor</keyword>
<feature type="compositionally biased region" description="Low complexity" evidence="14">
    <location>
        <begin position="574"/>
        <end position="620"/>
    </location>
</feature>
<keyword evidence="6" id="KW-0677">Repeat</keyword>
<dbReference type="GO" id="GO:0004879">
    <property type="term" value="F:nuclear receptor activity"/>
    <property type="evidence" value="ECO:0007669"/>
    <property type="project" value="UniProtKB-ARBA"/>
</dbReference>
<dbReference type="GO" id="GO:0005634">
    <property type="term" value="C:nucleus"/>
    <property type="evidence" value="ECO:0007669"/>
    <property type="project" value="UniProtKB-SubCell"/>
</dbReference>